<feature type="transmembrane region" description="Helical" evidence="2">
    <location>
        <begin position="501"/>
        <end position="523"/>
    </location>
</feature>
<keyword evidence="5" id="KW-1185">Reference proteome</keyword>
<feature type="compositionally biased region" description="Acidic residues" evidence="1">
    <location>
        <begin position="836"/>
        <end position="847"/>
    </location>
</feature>
<evidence type="ECO:0000256" key="1">
    <source>
        <dbReference type="SAM" id="MobiDB-lite"/>
    </source>
</evidence>
<name>H8X3Y5_CANO9</name>
<evidence type="ECO:0000313" key="4">
    <source>
        <dbReference type="EMBL" id="CCG25773.1"/>
    </source>
</evidence>
<dbReference type="InterPro" id="IPR052971">
    <property type="entry name" value="TRP_calcium_channel"/>
</dbReference>
<feature type="transmembrane region" description="Helical" evidence="2">
    <location>
        <begin position="400"/>
        <end position="417"/>
    </location>
</feature>
<dbReference type="OrthoDB" id="2373987at2759"/>
<sequence length="911" mass="104981">MSRYRELSYNHVPPLPASSSSSLPVGANSTAKEQSQQRRLVNFKSYYFQIQNLINSNVSLSLKFEQLKTPEILSTLIKPIIVEIISITDRSQSLTHPTQVHDPKSKLKISTFTIYILLLLRYEYLIQSENNLICFDLLITKANVCELLAIRMLREYRSWQRIQMLFTKPPLGLINANNNSMSSMGMMDVNTLELSILSKSKRFLSQPIVIHILKRFYNGDLVYGGSCSYYHSVEFRDYEKSALLGTNSGTRKQGSSRYNIFTGDSNKSSSGIEYYDDNDDGDMDIDETVFDDSVDKFSVARIFNRAQLVPKYQHVLINLKLVNFAIVYFIMILKPASHSVLVELYFWLLALSFNCEVVTKLVRIDHRFLNLVIWNHIDLLFIFIIDLCFIFKFVLRSPQYYHDVFSLIGIILFPRILSVFNNYRFFNLILLSFHKMIFNLIGLVLFFFTLISGFYFSFITLSHTQTRQDVLFNMLKIFFGFTPSVWNYWDDFNTLGKIMQMSYLFLIQFIVGTILAICLSGVFTKTRENIEHEFNYFKSNNLILYFKMGQLNQRGGMVNMYCRLFKMPLVGIVLIYEAITHVLLKRRKTATNDNVDLKNFVFINNGQDQFGDQLSIGYPDISQEAVAIKVNKRQAMKNHQSISTLGGHLRTASTDSFFIDQLLNRKYGTASSAMDNKPDRIQTQTQAQAHAQVPSVNRVFSRKAQNQRRQSPSMQQQQQHQQQLQIPIKLQKSFNVPRRGSVFSQVPQQMKQQPHSYAPQPFFSSPPATATLQTPIHTQDILTRISNLESLLAKRMVSSSVDDSKSVMMYRINEIEARQGNRLGDTPRQRRGYGSDIDDDDDDDDELSINSESEADDQRNRGPGGNDDDDDDDDDGNDDDLDSEELNRTIPLKFNTLSDTEIDQYDSDETF</sequence>
<dbReference type="GeneID" id="14539515"/>
<dbReference type="Proteomes" id="UP000005018">
    <property type="component" value="Chromosome 3"/>
</dbReference>
<proteinExistence type="predicted"/>
<dbReference type="HOGENOM" id="CLU_014928_1_0_1"/>
<keyword evidence="2" id="KW-1133">Transmembrane helix</keyword>
<dbReference type="EMBL" id="HE681721">
    <property type="protein sequence ID" value="CCG25773.1"/>
    <property type="molecule type" value="Genomic_DNA"/>
</dbReference>
<feature type="region of interest" description="Disordered" evidence="1">
    <location>
        <begin position="820"/>
        <end position="911"/>
    </location>
</feature>
<dbReference type="PANTHER" id="PTHR35859:SF4">
    <property type="entry name" value="MEMBRANE CHANNEL PROTEIN, PUTATIVE (AFU_ORTHOLOGUE AFUA_6G11300)-RELATED"/>
    <property type="match status" value="1"/>
</dbReference>
<dbReference type="eggNOG" id="ENOG502QU70">
    <property type="taxonomic scope" value="Eukaryota"/>
</dbReference>
<feature type="transmembrane region" description="Helical" evidence="2">
    <location>
        <begin position="564"/>
        <end position="584"/>
    </location>
</feature>
<dbReference type="KEGG" id="cot:CORT_0C03990"/>
<keyword evidence="2" id="KW-0472">Membrane</keyword>
<feature type="region of interest" description="Disordered" evidence="1">
    <location>
        <begin position="700"/>
        <end position="724"/>
    </location>
</feature>
<feature type="compositionally biased region" description="Acidic residues" evidence="1">
    <location>
        <begin position="866"/>
        <end position="884"/>
    </location>
</feature>
<evidence type="ECO:0000259" key="3">
    <source>
        <dbReference type="Pfam" id="PF23317"/>
    </source>
</evidence>
<accession>H8X3Y5</accession>
<dbReference type="AlphaFoldDB" id="H8X3Y5"/>
<dbReference type="PANTHER" id="PTHR35859">
    <property type="entry name" value="NONSELECTIVE CATION CHANNEL PROTEIN"/>
    <property type="match status" value="1"/>
</dbReference>
<dbReference type="InterPro" id="IPR056336">
    <property type="entry name" value="YVC1_C"/>
</dbReference>
<feature type="transmembrane region" description="Helical" evidence="2">
    <location>
        <begin position="437"/>
        <end position="458"/>
    </location>
</feature>
<keyword evidence="2" id="KW-0812">Transmembrane</keyword>
<feature type="compositionally biased region" description="Low complexity" evidence="1">
    <location>
        <begin position="707"/>
        <end position="724"/>
    </location>
</feature>
<feature type="region of interest" description="Disordered" evidence="1">
    <location>
        <begin position="1"/>
        <end position="31"/>
    </location>
</feature>
<feature type="transmembrane region" description="Helical" evidence="2">
    <location>
        <begin position="374"/>
        <end position="394"/>
    </location>
</feature>
<feature type="compositionally biased region" description="Acidic residues" evidence="1">
    <location>
        <begin position="900"/>
        <end position="911"/>
    </location>
</feature>
<reference evidence="4 5" key="1">
    <citation type="journal article" date="2012" name="PLoS ONE">
        <title>Sequence and analysis of the genome of the pathogenic yeast Candida orthopsilosis.</title>
        <authorList>
            <person name="Riccombeni A."/>
            <person name="Vidanes G."/>
            <person name="Proux-Wera E."/>
            <person name="Wolfe K.H."/>
            <person name="Butler G."/>
        </authorList>
    </citation>
    <scope>NUCLEOTIDE SEQUENCE [LARGE SCALE GENOMIC DNA]</scope>
    <source>
        <strain evidence="4 5">Co 90-125</strain>
    </source>
</reference>
<protein>
    <submittedName>
        <fullName evidence="4">Fgr29 protein</fullName>
    </submittedName>
</protein>
<feature type="transmembrane region" description="Helical" evidence="2">
    <location>
        <begin position="315"/>
        <end position="332"/>
    </location>
</feature>
<evidence type="ECO:0000313" key="5">
    <source>
        <dbReference type="Proteomes" id="UP000005018"/>
    </source>
</evidence>
<feature type="transmembrane region" description="Helical" evidence="2">
    <location>
        <begin position="470"/>
        <end position="489"/>
    </location>
</feature>
<feature type="domain" description="Calcium channel YVC1-like C-terminal transmembrane" evidence="3">
    <location>
        <begin position="340"/>
        <end position="551"/>
    </location>
</feature>
<organism evidence="4 5">
    <name type="scientific">Candida orthopsilosis (strain 90-125)</name>
    <name type="common">Yeast</name>
    <dbReference type="NCBI Taxonomy" id="1136231"/>
    <lineage>
        <taxon>Eukaryota</taxon>
        <taxon>Fungi</taxon>
        <taxon>Dikarya</taxon>
        <taxon>Ascomycota</taxon>
        <taxon>Saccharomycotina</taxon>
        <taxon>Pichiomycetes</taxon>
        <taxon>Debaryomycetaceae</taxon>
        <taxon>Candida/Lodderomyces clade</taxon>
        <taxon>Candida</taxon>
    </lineage>
</organism>
<dbReference type="RefSeq" id="XP_003868677.1">
    <property type="nucleotide sequence ID" value="XM_003868629.1"/>
</dbReference>
<dbReference type="Pfam" id="PF23317">
    <property type="entry name" value="YVC1_C"/>
    <property type="match status" value="1"/>
</dbReference>
<gene>
    <name evidence="4" type="ORF">CORT_0C03990</name>
</gene>
<evidence type="ECO:0000256" key="2">
    <source>
        <dbReference type="SAM" id="Phobius"/>
    </source>
</evidence>